<dbReference type="InterPro" id="IPR038404">
    <property type="entry name" value="TRAP_DctP_sf"/>
</dbReference>
<dbReference type="EMBL" id="FOLG01000003">
    <property type="protein sequence ID" value="SFC28663.1"/>
    <property type="molecule type" value="Genomic_DNA"/>
</dbReference>
<dbReference type="InterPro" id="IPR018389">
    <property type="entry name" value="DctP_fam"/>
</dbReference>
<evidence type="ECO:0000313" key="4">
    <source>
        <dbReference type="EMBL" id="SFC28663.1"/>
    </source>
</evidence>
<evidence type="ECO:0000256" key="3">
    <source>
        <dbReference type="ARBA" id="ARBA00022764"/>
    </source>
</evidence>
<sequence>MDAGTLIYNYMPSDLPTPTLLGDRSGNDPLVTAAAKTEVMLLDCPQCQDEMQQHNITVLLNTATPTCALLYNKAVVVAPEDLKGLKVRATGGMALLVGNLGAVPVNTPLTDVYEGLQRGQLDCTLLSMDNLEGAGLWDVVKNVTELPMGTFTVGFLAVNADVWGSLSDAEMAAFYESGVQAICGYEEASVLRVAAARDAGPGRGTTMNSPTPELVDAVQSAQSVEDDRLLGVASGRGVKDPETVRDAVAKATTKWEAIVVDIGGQPWSEAQWDAYQAALRDEIFTNLA</sequence>
<reference evidence="4 5" key="1">
    <citation type="submission" date="2016-10" db="EMBL/GenBank/DDBJ databases">
        <authorList>
            <person name="de Groot N.N."/>
        </authorList>
    </citation>
    <scope>NUCLEOTIDE SEQUENCE [LARGE SCALE GENOMIC DNA]</scope>
    <source>
        <strain evidence="4 5">DSM 19548</strain>
    </source>
</reference>
<evidence type="ECO:0000256" key="2">
    <source>
        <dbReference type="ARBA" id="ARBA00022729"/>
    </source>
</evidence>
<dbReference type="GO" id="GO:0055085">
    <property type="term" value="P:transmembrane transport"/>
    <property type="evidence" value="ECO:0007669"/>
    <property type="project" value="InterPro"/>
</dbReference>
<dbReference type="PANTHER" id="PTHR33376">
    <property type="match status" value="1"/>
</dbReference>
<dbReference type="GO" id="GO:0042597">
    <property type="term" value="C:periplasmic space"/>
    <property type="evidence" value="ECO:0007669"/>
    <property type="project" value="UniProtKB-SubCell"/>
</dbReference>
<name>A0A1I1I4P6_9RHOB</name>
<evidence type="ECO:0000256" key="1">
    <source>
        <dbReference type="ARBA" id="ARBA00004418"/>
    </source>
</evidence>
<dbReference type="Pfam" id="PF03480">
    <property type="entry name" value="DctP"/>
    <property type="match status" value="1"/>
</dbReference>
<organism evidence="4 5">
    <name type="scientific">Tropicimonas isoalkanivorans</name>
    <dbReference type="NCBI Taxonomy" id="441112"/>
    <lineage>
        <taxon>Bacteria</taxon>
        <taxon>Pseudomonadati</taxon>
        <taxon>Pseudomonadota</taxon>
        <taxon>Alphaproteobacteria</taxon>
        <taxon>Rhodobacterales</taxon>
        <taxon>Roseobacteraceae</taxon>
        <taxon>Tropicimonas</taxon>
    </lineage>
</organism>
<dbReference type="RefSeq" id="WP_093360281.1">
    <property type="nucleotide sequence ID" value="NZ_FOLG01000003.1"/>
</dbReference>
<dbReference type="Gene3D" id="3.40.190.170">
    <property type="entry name" value="Bacterial extracellular solute-binding protein, family 7"/>
    <property type="match status" value="1"/>
</dbReference>
<accession>A0A1I1I4P6</accession>
<dbReference type="OrthoDB" id="6139617at2"/>
<dbReference type="Proteomes" id="UP000198728">
    <property type="component" value="Unassembled WGS sequence"/>
</dbReference>
<dbReference type="STRING" id="441112.SAMN04488094_103321"/>
<keyword evidence="2" id="KW-0732">Signal</keyword>
<proteinExistence type="predicted"/>
<protein>
    <submittedName>
        <fullName evidence="4">Extracellular solute-binding protein, family 7</fullName>
    </submittedName>
</protein>
<keyword evidence="5" id="KW-1185">Reference proteome</keyword>
<evidence type="ECO:0000313" key="5">
    <source>
        <dbReference type="Proteomes" id="UP000198728"/>
    </source>
</evidence>
<gene>
    <name evidence="4" type="ORF">SAMN04488094_103321</name>
</gene>
<dbReference type="AlphaFoldDB" id="A0A1I1I4P6"/>
<comment type="subcellular location">
    <subcellularLocation>
        <location evidence="1">Periplasm</location>
    </subcellularLocation>
</comment>
<dbReference type="PANTHER" id="PTHR33376:SF15">
    <property type="entry name" value="BLL6794 PROTEIN"/>
    <property type="match status" value="1"/>
</dbReference>
<keyword evidence="3" id="KW-0574">Periplasm</keyword>